<dbReference type="AlphaFoldDB" id="A0AAD7RUU1"/>
<comment type="caution">
    <text evidence="2">The sequence shown here is derived from an EMBL/GenBank/DDBJ whole genome shotgun (WGS) entry which is preliminary data.</text>
</comment>
<reference evidence="2" key="1">
    <citation type="journal article" date="2023" name="Science">
        <title>Genome structures resolve the early diversification of teleost fishes.</title>
        <authorList>
            <person name="Parey E."/>
            <person name="Louis A."/>
            <person name="Montfort J."/>
            <person name="Bouchez O."/>
            <person name="Roques C."/>
            <person name="Iampietro C."/>
            <person name="Lluch J."/>
            <person name="Castinel A."/>
            <person name="Donnadieu C."/>
            <person name="Desvignes T."/>
            <person name="Floi Bucao C."/>
            <person name="Jouanno E."/>
            <person name="Wen M."/>
            <person name="Mejri S."/>
            <person name="Dirks R."/>
            <person name="Jansen H."/>
            <person name="Henkel C."/>
            <person name="Chen W.J."/>
            <person name="Zahm M."/>
            <person name="Cabau C."/>
            <person name="Klopp C."/>
            <person name="Thompson A.W."/>
            <person name="Robinson-Rechavi M."/>
            <person name="Braasch I."/>
            <person name="Lecointre G."/>
            <person name="Bobe J."/>
            <person name="Postlethwait J.H."/>
            <person name="Berthelot C."/>
            <person name="Roest Crollius H."/>
            <person name="Guiguen Y."/>
        </authorList>
    </citation>
    <scope>NUCLEOTIDE SEQUENCE</scope>
    <source>
        <strain evidence="2">NC1722</strain>
    </source>
</reference>
<keyword evidence="3" id="KW-1185">Reference proteome</keyword>
<evidence type="ECO:0000256" key="1">
    <source>
        <dbReference type="SAM" id="MobiDB-lite"/>
    </source>
</evidence>
<protein>
    <submittedName>
        <fullName evidence="2">Uncharacterized protein</fullName>
    </submittedName>
</protein>
<sequence length="111" mass="12050">MQSEPNELRDAPGTYLHPRPTLHTRLCSPGDGTDSLCLFTGDATGTDTYQLPGETARSSRLLDHDHGPSDPGRGCWVTQARRLPEEQNGWAETCSCGTPMDPMLRAGGLRV</sequence>
<dbReference type="Proteomes" id="UP001221898">
    <property type="component" value="Unassembled WGS sequence"/>
</dbReference>
<feature type="region of interest" description="Disordered" evidence="1">
    <location>
        <begin position="1"/>
        <end position="22"/>
    </location>
</feature>
<evidence type="ECO:0000313" key="3">
    <source>
        <dbReference type="Proteomes" id="UP001221898"/>
    </source>
</evidence>
<gene>
    <name evidence="2" type="ORF">AAFF_G00101170</name>
</gene>
<organism evidence="2 3">
    <name type="scientific">Aldrovandia affinis</name>
    <dbReference type="NCBI Taxonomy" id="143900"/>
    <lineage>
        <taxon>Eukaryota</taxon>
        <taxon>Metazoa</taxon>
        <taxon>Chordata</taxon>
        <taxon>Craniata</taxon>
        <taxon>Vertebrata</taxon>
        <taxon>Euteleostomi</taxon>
        <taxon>Actinopterygii</taxon>
        <taxon>Neopterygii</taxon>
        <taxon>Teleostei</taxon>
        <taxon>Notacanthiformes</taxon>
        <taxon>Halosauridae</taxon>
        <taxon>Aldrovandia</taxon>
    </lineage>
</organism>
<feature type="region of interest" description="Disordered" evidence="1">
    <location>
        <begin position="55"/>
        <end position="74"/>
    </location>
</feature>
<proteinExistence type="predicted"/>
<dbReference type="EMBL" id="JAINUG010000166">
    <property type="protein sequence ID" value="KAJ8390737.1"/>
    <property type="molecule type" value="Genomic_DNA"/>
</dbReference>
<evidence type="ECO:0000313" key="2">
    <source>
        <dbReference type="EMBL" id="KAJ8390737.1"/>
    </source>
</evidence>
<name>A0AAD7RUU1_9TELE</name>
<feature type="compositionally biased region" description="Basic and acidic residues" evidence="1">
    <location>
        <begin position="1"/>
        <end position="10"/>
    </location>
</feature>
<accession>A0AAD7RUU1</accession>